<gene>
    <name evidence="1" type="ORF">OMM_14352</name>
</gene>
<dbReference type="InterPro" id="IPR013783">
    <property type="entry name" value="Ig-like_fold"/>
</dbReference>
<feature type="non-terminal residue" evidence="1">
    <location>
        <position position="1"/>
    </location>
</feature>
<dbReference type="Proteomes" id="UP000189670">
    <property type="component" value="Unassembled WGS sequence"/>
</dbReference>
<comment type="caution">
    <text evidence="1">The sequence shown here is derived from an EMBL/GenBank/DDBJ whole genome shotgun (WGS) entry which is preliminary data.</text>
</comment>
<evidence type="ECO:0000313" key="2">
    <source>
        <dbReference type="Proteomes" id="UP000189670"/>
    </source>
</evidence>
<proteinExistence type="predicted"/>
<accession>A0A1V1NS29</accession>
<dbReference type="EMBL" id="ATBP01002886">
    <property type="protein sequence ID" value="ETR65374.1"/>
    <property type="molecule type" value="Genomic_DNA"/>
</dbReference>
<organism evidence="1 2">
    <name type="scientific">Candidatus Magnetoglobus multicellularis str. Araruama</name>
    <dbReference type="NCBI Taxonomy" id="890399"/>
    <lineage>
        <taxon>Bacteria</taxon>
        <taxon>Pseudomonadati</taxon>
        <taxon>Thermodesulfobacteriota</taxon>
        <taxon>Desulfobacteria</taxon>
        <taxon>Desulfobacterales</taxon>
        <taxon>Desulfobacteraceae</taxon>
        <taxon>Candidatus Magnetoglobus</taxon>
    </lineage>
</organism>
<dbReference type="Gene3D" id="2.60.40.10">
    <property type="entry name" value="Immunoglobulins"/>
    <property type="match status" value="1"/>
</dbReference>
<reference evidence="2" key="1">
    <citation type="submission" date="2012-11" db="EMBL/GenBank/DDBJ databases">
        <authorList>
            <person name="Lucero-Rivera Y.E."/>
            <person name="Tovar-Ramirez D."/>
        </authorList>
    </citation>
    <scope>NUCLEOTIDE SEQUENCE [LARGE SCALE GENOMIC DNA]</scope>
    <source>
        <strain evidence="2">Araruama</strain>
    </source>
</reference>
<name>A0A1V1NS29_9BACT</name>
<evidence type="ECO:0000313" key="1">
    <source>
        <dbReference type="EMBL" id="ETR65374.1"/>
    </source>
</evidence>
<protein>
    <submittedName>
        <fullName evidence="1">Uncharacterized protein</fullName>
    </submittedName>
</protein>
<sequence>RTERYYGMRFMSYFPHRESGIIYYLTDRLAEAKKELLISLSQHPTAKATFYLQKILKQILLNQDISPSKPGLQMEFPIDSDYQTNQSTLLISGFARDSQGISAIHISNKSVPVDIPEKRLQFSQRVSLNHGNNLIHVKVQIFWTRTVSKPFLFGEINPGL</sequence>
<dbReference type="AlphaFoldDB" id="A0A1V1NS29"/>